<evidence type="ECO:0000313" key="2">
    <source>
        <dbReference type="EMBL" id="ORV92059.1"/>
    </source>
</evidence>
<comment type="caution">
    <text evidence="2">The sequence shown here is derived from an EMBL/GenBank/DDBJ whole genome shotgun (WGS) entry which is preliminary data.</text>
</comment>
<protein>
    <recommendedName>
        <fullName evidence="1">AbiJ-NTD3 domain-containing protein</fullName>
    </recommendedName>
</protein>
<dbReference type="InterPro" id="IPR041427">
    <property type="entry name" value="AbiJ-NTD3"/>
</dbReference>
<proteinExistence type="predicted"/>
<gene>
    <name evidence="2" type="ORF">AWC12_03070</name>
</gene>
<reference evidence="2 3" key="1">
    <citation type="submission" date="2016-01" db="EMBL/GenBank/DDBJ databases">
        <title>The new phylogeny of the genus Mycobacterium.</title>
        <authorList>
            <person name="Tarcisio F."/>
            <person name="Conor M."/>
            <person name="Antonella G."/>
            <person name="Elisabetta G."/>
            <person name="Giulia F.S."/>
            <person name="Sara T."/>
            <person name="Anna F."/>
            <person name="Clotilde B."/>
            <person name="Roberto B."/>
            <person name="Veronica D.S."/>
            <person name="Fabio R."/>
            <person name="Monica P."/>
            <person name="Olivier J."/>
            <person name="Enrico T."/>
            <person name="Nicola S."/>
        </authorList>
    </citation>
    <scope>NUCLEOTIDE SEQUENCE [LARGE SCALE GENOMIC DNA]</scope>
    <source>
        <strain evidence="2 3">DSM 45541</strain>
    </source>
</reference>
<dbReference type="Pfam" id="PF18860">
    <property type="entry name" value="AbiJ_NTD3"/>
    <property type="match status" value="1"/>
</dbReference>
<dbReference type="AlphaFoldDB" id="A0A1X1WZT5"/>
<name>A0A1X1WZT5_MYCIR</name>
<dbReference type="EMBL" id="LQPC01000011">
    <property type="protein sequence ID" value="ORV92059.1"/>
    <property type="molecule type" value="Genomic_DNA"/>
</dbReference>
<evidence type="ECO:0000313" key="3">
    <source>
        <dbReference type="Proteomes" id="UP000193622"/>
    </source>
</evidence>
<sequence length="320" mass="36860">MAFGPASSPARLRKNIQQHVFRNSDWSVERLFDELGAFDAVDRRFAGFLEDLVSHKVVIRENAQRRIVNAIARQLHEARLEFREVDLDGGYPVFRLVATGQPTSRPKSLIFGSTRKPDLRISDTVDNEIEIVDGADALVFDDPIGLDGVRWRDLQAWWSRHHQEQDEATARRALYSRMLSGLPKDSPPQRHMFMAYHQIHGSRIPDLPALLPEVWLHWDHKTIRERGIRALLGQRMDFLLLTRNHHRIVLEVDGETHYTDEAGNPSPTAYARSAALDRAMRLRGYEVFRFGGAELRSEAQARSTLVPFFKELFDRYDIAD</sequence>
<evidence type="ECO:0000259" key="1">
    <source>
        <dbReference type="Pfam" id="PF18860"/>
    </source>
</evidence>
<organism evidence="2 3">
    <name type="scientific">Mycolicibacterium iranicum</name>
    <name type="common">Mycobacterium iranicum</name>
    <dbReference type="NCBI Taxonomy" id="912594"/>
    <lineage>
        <taxon>Bacteria</taxon>
        <taxon>Bacillati</taxon>
        <taxon>Actinomycetota</taxon>
        <taxon>Actinomycetes</taxon>
        <taxon>Mycobacteriales</taxon>
        <taxon>Mycobacteriaceae</taxon>
        <taxon>Mycolicibacterium</taxon>
    </lineage>
</organism>
<feature type="domain" description="AbiJ-NTD3" evidence="1">
    <location>
        <begin position="9"/>
        <end position="126"/>
    </location>
</feature>
<accession>A0A1X1WZT5</accession>
<dbReference type="Proteomes" id="UP000193622">
    <property type="component" value="Unassembled WGS sequence"/>
</dbReference>